<feature type="transmembrane region" description="Helical" evidence="2">
    <location>
        <begin position="9"/>
        <end position="29"/>
    </location>
</feature>
<evidence type="ECO:0008006" key="5">
    <source>
        <dbReference type="Google" id="ProtNLM"/>
    </source>
</evidence>
<reference evidence="3 4" key="1">
    <citation type="submission" date="2019-08" db="EMBL/GenBank/DDBJ databases">
        <title>In-depth cultivation of the pig gut microbiome towards novel bacterial diversity and tailored functional studies.</title>
        <authorList>
            <person name="Wylensek D."/>
            <person name="Hitch T.C.A."/>
            <person name="Clavel T."/>
        </authorList>
    </citation>
    <scope>NUCLEOTIDE SEQUENCE [LARGE SCALE GENOMIC DNA]</scope>
    <source>
        <strain evidence="3 4">WCA-693-APC-MOT-I</strain>
    </source>
</reference>
<keyword evidence="2" id="KW-0812">Transmembrane</keyword>
<protein>
    <recommendedName>
        <fullName evidence="5">YbbR-like protein</fullName>
    </recommendedName>
</protein>
<dbReference type="PANTHER" id="PTHR37804">
    <property type="entry name" value="CDAA REGULATORY PROTEIN CDAR"/>
    <property type="match status" value="1"/>
</dbReference>
<dbReference type="Gene3D" id="2.170.120.40">
    <property type="entry name" value="YbbR-like domain"/>
    <property type="match status" value="2"/>
</dbReference>
<evidence type="ECO:0000313" key="3">
    <source>
        <dbReference type="EMBL" id="MSS62644.1"/>
    </source>
</evidence>
<dbReference type="EMBL" id="VUMT01000002">
    <property type="protein sequence ID" value="MSS62644.1"/>
    <property type="molecule type" value="Genomic_DNA"/>
</dbReference>
<feature type="region of interest" description="Disordered" evidence="1">
    <location>
        <begin position="410"/>
        <end position="465"/>
    </location>
</feature>
<dbReference type="InterPro" id="IPR053154">
    <property type="entry name" value="c-di-AMP_regulator"/>
</dbReference>
<dbReference type="Proteomes" id="UP000482209">
    <property type="component" value="Unassembled WGS sequence"/>
</dbReference>
<evidence type="ECO:0000256" key="1">
    <source>
        <dbReference type="SAM" id="MobiDB-lite"/>
    </source>
</evidence>
<dbReference type="PANTHER" id="PTHR37804:SF1">
    <property type="entry name" value="CDAA REGULATORY PROTEIN CDAR"/>
    <property type="match status" value="1"/>
</dbReference>
<evidence type="ECO:0000313" key="4">
    <source>
        <dbReference type="Proteomes" id="UP000482209"/>
    </source>
</evidence>
<keyword evidence="2" id="KW-1133">Transmembrane helix</keyword>
<dbReference type="Pfam" id="PF07949">
    <property type="entry name" value="YbbR"/>
    <property type="match status" value="3"/>
</dbReference>
<gene>
    <name evidence="3" type="ORF">FYJ58_01885</name>
</gene>
<feature type="compositionally biased region" description="Acidic residues" evidence="1">
    <location>
        <begin position="422"/>
        <end position="439"/>
    </location>
</feature>
<name>A0A6L5XVM7_9FIRM</name>
<dbReference type="AlphaFoldDB" id="A0A6L5XVM7"/>
<dbReference type="Gene3D" id="2.170.120.30">
    <property type="match status" value="2"/>
</dbReference>
<proteinExistence type="predicted"/>
<keyword evidence="4" id="KW-1185">Reference proteome</keyword>
<evidence type="ECO:0000256" key="2">
    <source>
        <dbReference type="SAM" id="Phobius"/>
    </source>
</evidence>
<dbReference type="RefSeq" id="WP_154516443.1">
    <property type="nucleotide sequence ID" value="NZ_VUMT01000002.1"/>
</dbReference>
<accession>A0A6L5XVM7</accession>
<comment type="caution">
    <text evidence="3">The sequence shown here is derived from an EMBL/GenBank/DDBJ whole genome shotgun (WGS) entry which is preliminary data.</text>
</comment>
<dbReference type="InterPro" id="IPR012505">
    <property type="entry name" value="YbbR"/>
</dbReference>
<feature type="compositionally biased region" description="Low complexity" evidence="1">
    <location>
        <begin position="440"/>
        <end position="451"/>
    </location>
</feature>
<organism evidence="3 4">
    <name type="scientific">Velocimicrobium porci</name>
    <dbReference type="NCBI Taxonomy" id="2606634"/>
    <lineage>
        <taxon>Bacteria</taxon>
        <taxon>Bacillati</taxon>
        <taxon>Bacillota</taxon>
        <taxon>Clostridia</taxon>
        <taxon>Lachnospirales</taxon>
        <taxon>Lachnospiraceae</taxon>
        <taxon>Velocimicrobium</taxon>
    </lineage>
</organism>
<feature type="compositionally biased region" description="Acidic residues" evidence="1">
    <location>
        <begin position="455"/>
        <end position="465"/>
    </location>
</feature>
<sequence length="465" mass="51313">MKEKLMNNLGIKLLSIPLAAIIWIIIINIDDPAITRPFSNIPIEFLNEDAISSLGKVYDVEEGNTVTVTVRGKRSVLDKIKYTDLQVTADLTQMTPFNKIELVASCPKFDYASLEFTVKPKMLTINMEDKETKQVKINVEQIGEAASGFSVGTVEAKPNLIEVSGAKSVVNKIAEARVVVDINNASASFKEDQLIPKVYDEEGKEIDSSRLKFSSSSISVKINVQRTKTVPIEVKTEGTAGQGYMVMKTDFEPGQVEITGEDRVLQTISSIPIIINVNNVKKNIEKEIDLKEYLPEGISIVGNMTSIAVKITVEKLVTKEISFTASDIETKNVPDGMEFSYGNSNKIYKVKVMGLEDVVSKLTASKLGAYIDLNNLGKGKHVIAVKFEENENFEIVSTPTVSVMLLADEDNGFSSDDKTEPPEETAEPENNTDENDIDSMDNTNNSNNQNTSDDDKTDVEERTEE</sequence>
<keyword evidence="2" id="KW-0472">Membrane</keyword>